<dbReference type="InterPro" id="IPR036390">
    <property type="entry name" value="WH_DNA-bd_sf"/>
</dbReference>
<gene>
    <name evidence="7" type="primary">hisC_2</name>
    <name evidence="7" type="ORF">PS710_01457</name>
</gene>
<keyword evidence="7" id="KW-0808">Transferase</keyword>
<dbReference type="SUPFAM" id="SSF46785">
    <property type="entry name" value="Winged helix' DNA-binding domain"/>
    <property type="match status" value="1"/>
</dbReference>
<dbReference type="Gene3D" id="1.10.10.10">
    <property type="entry name" value="Winged helix-like DNA-binding domain superfamily/Winged helix DNA-binding domain"/>
    <property type="match status" value="1"/>
</dbReference>
<dbReference type="PANTHER" id="PTHR46577">
    <property type="entry name" value="HTH-TYPE TRANSCRIPTIONAL REGULATORY PROTEIN GABR"/>
    <property type="match status" value="1"/>
</dbReference>
<dbReference type="PANTHER" id="PTHR46577:SF2">
    <property type="entry name" value="TRANSCRIPTIONAL REGULATORY PROTEIN"/>
    <property type="match status" value="1"/>
</dbReference>
<dbReference type="InterPro" id="IPR015424">
    <property type="entry name" value="PyrdxlP-dep_Trfase"/>
</dbReference>
<evidence type="ECO:0000256" key="2">
    <source>
        <dbReference type="ARBA" id="ARBA00022898"/>
    </source>
</evidence>
<evidence type="ECO:0000256" key="1">
    <source>
        <dbReference type="ARBA" id="ARBA00005384"/>
    </source>
</evidence>
<proteinExistence type="inferred from homology"/>
<dbReference type="EMBL" id="CABVHW010000003">
    <property type="protein sequence ID" value="VVN85472.1"/>
    <property type="molecule type" value="Genomic_DNA"/>
</dbReference>
<keyword evidence="2" id="KW-0663">Pyridoxal phosphate</keyword>
<dbReference type="Gene3D" id="3.40.640.10">
    <property type="entry name" value="Type I PLP-dependent aspartate aminotransferase-like (Major domain)"/>
    <property type="match status" value="1"/>
</dbReference>
<dbReference type="GO" id="GO:0003700">
    <property type="term" value="F:DNA-binding transcription factor activity"/>
    <property type="evidence" value="ECO:0007669"/>
    <property type="project" value="InterPro"/>
</dbReference>
<accession>A0A5E7B091</accession>
<dbReference type="Pfam" id="PF00155">
    <property type="entry name" value="Aminotran_1_2"/>
    <property type="match status" value="1"/>
</dbReference>
<name>A0A5E7B091_PSEFL</name>
<dbReference type="CDD" id="cd00609">
    <property type="entry name" value="AAT_like"/>
    <property type="match status" value="1"/>
</dbReference>
<evidence type="ECO:0000256" key="3">
    <source>
        <dbReference type="ARBA" id="ARBA00023015"/>
    </source>
</evidence>
<dbReference type="PROSITE" id="PS50949">
    <property type="entry name" value="HTH_GNTR"/>
    <property type="match status" value="1"/>
</dbReference>
<evidence type="ECO:0000256" key="5">
    <source>
        <dbReference type="ARBA" id="ARBA00023163"/>
    </source>
</evidence>
<evidence type="ECO:0000313" key="7">
    <source>
        <dbReference type="EMBL" id="VVN85472.1"/>
    </source>
</evidence>
<dbReference type="InterPro" id="IPR004839">
    <property type="entry name" value="Aminotransferase_I/II_large"/>
</dbReference>
<dbReference type="GO" id="GO:0003677">
    <property type="term" value="F:DNA binding"/>
    <property type="evidence" value="ECO:0007669"/>
    <property type="project" value="UniProtKB-KW"/>
</dbReference>
<keyword evidence="7" id="KW-0032">Aminotransferase</keyword>
<comment type="similarity">
    <text evidence="1">In the C-terminal section; belongs to the class-I pyridoxal-phosphate-dependent aminotransferase family.</text>
</comment>
<dbReference type="Pfam" id="PF00392">
    <property type="entry name" value="GntR"/>
    <property type="match status" value="1"/>
</dbReference>
<evidence type="ECO:0000259" key="6">
    <source>
        <dbReference type="PROSITE" id="PS50949"/>
    </source>
</evidence>
<dbReference type="InterPro" id="IPR036388">
    <property type="entry name" value="WH-like_DNA-bd_sf"/>
</dbReference>
<evidence type="ECO:0000256" key="4">
    <source>
        <dbReference type="ARBA" id="ARBA00023125"/>
    </source>
</evidence>
<dbReference type="AlphaFoldDB" id="A0A5E7B091"/>
<keyword evidence="4" id="KW-0238">DNA-binding</keyword>
<dbReference type="CDD" id="cd07377">
    <property type="entry name" value="WHTH_GntR"/>
    <property type="match status" value="1"/>
</dbReference>
<dbReference type="InterPro" id="IPR051446">
    <property type="entry name" value="HTH_trans_reg/aminotransferase"/>
</dbReference>
<dbReference type="GO" id="GO:0030170">
    <property type="term" value="F:pyridoxal phosphate binding"/>
    <property type="evidence" value="ECO:0007669"/>
    <property type="project" value="InterPro"/>
</dbReference>
<protein>
    <submittedName>
        <fullName evidence="7">Histidinol-phosphate aminotransferase</fullName>
        <ecNumber evidence="7">2.6.1.9</ecNumber>
    </submittedName>
</protein>
<feature type="domain" description="HTH gntR-type" evidence="6">
    <location>
        <begin position="17"/>
        <end position="85"/>
    </location>
</feature>
<keyword evidence="5" id="KW-0804">Transcription</keyword>
<dbReference type="EC" id="2.6.1.9" evidence="7"/>
<reference evidence="7 8" key="1">
    <citation type="submission" date="2019-09" db="EMBL/GenBank/DDBJ databases">
        <authorList>
            <person name="Chandra G."/>
            <person name="Truman W A."/>
        </authorList>
    </citation>
    <scope>NUCLEOTIDE SEQUENCE [LARGE SCALE GENOMIC DNA]</scope>
    <source>
        <strain evidence="7">PS710</strain>
    </source>
</reference>
<dbReference type="RefSeq" id="WP_150763862.1">
    <property type="nucleotide sequence ID" value="NZ_CABVHW010000003.1"/>
</dbReference>
<dbReference type="GO" id="GO:0004400">
    <property type="term" value="F:histidinol-phosphate transaminase activity"/>
    <property type="evidence" value="ECO:0007669"/>
    <property type="project" value="UniProtKB-EC"/>
</dbReference>
<dbReference type="InterPro" id="IPR015421">
    <property type="entry name" value="PyrdxlP-dep_Trfase_major"/>
</dbReference>
<sequence length="472" mass="51805">MQVQRAVIAAIEFQPGAPLVQQIVDQLTVAISQGGLPHGSRLPPIRELSDMMNVGKSTVVDALDRLRAKGLVVSRQGSGHYVHRSSIPTHTDAGPDLQPQDTLSVVRRAVLLDNGALRPGAGFLPSSWLPADELLKAVRGTLRAASLRMGEYGVAGGYLPLREALRVKLSTHGIEVPVDQIITTANTVQAIDMLMRLLIKPGDTVLLDDPCYFTMHANLALHGARVITIPRDCDGMDLEAFEQLLIAHRPVLYMTNNALHNPTGHSFSPAQVYRLLELSHRYGFHILEDDLYCDMQQRMTPRLAAGGLDNVSYVSGFSKTLTANSRVSYAVLSPQLAARMITLKMTCGGMTSELAEQIICTMLSDGSYAKHTRRTVDRLYESSSRVTNWLVEAGCSVSSLPHEGLFIWTRLPEGHHAETLARKGLDIDLVLAPGTLLSKAPDASHFLRFNVAHSDNLQVRERFFRLLDTKGK</sequence>
<keyword evidence="3" id="KW-0805">Transcription regulation</keyword>
<organism evidence="7 8">
    <name type="scientific">Pseudomonas fluorescens</name>
    <dbReference type="NCBI Taxonomy" id="294"/>
    <lineage>
        <taxon>Bacteria</taxon>
        <taxon>Pseudomonadati</taxon>
        <taxon>Pseudomonadota</taxon>
        <taxon>Gammaproteobacteria</taxon>
        <taxon>Pseudomonadales</taxon>
        <taxon>Pseudomonadaceae</taxon>
        <taxon>Pseudomonas</taxon>
    </lineage>
</organism>
<dbReference type="InterPro" id="IPR000524">
    <property type="entry name" value="Tscrpt_reg_HTH_GntR"/>
</dbReference>
<evidence type="ECO:0000313" key="8">
    <source>
        <dbReference type="Proteomes" id="UP000381093"/>
    </source>
</evidence>
<dbReference type="Proteomes" id="UP000381093">
    <property type="component" value="Unassembled WGS sequence"/>
</dbReference>
<dbReference type="SUPFAM" id="SSF53383">
    <property type="entry name" value="PLP-dependent transferases"/>
    <property type="match status" value="1"/>
</dbReference>
<dbReference type="SMART" id="SM00345">
    <property type="entry name" value="HTH_GNTR"/>
    <property type="match status" value="1"/>
</dbReference>